<dbReference type="OrthoDB" id="6516235at2759"/>
<proteinExistence type="predicted"/>
<evidence type="ECO:0000313" key="2">
    <source>
        <dbReference type="Proteomes" id="UP000694846"/>
    </source>
</evidence>
<feature type="compositionally biased region" description="Polar residues" evidence="1">
    <location>
        <begin position="239"/>
        <end position="249"/>
    </location>
</feature>
<keyword evidence="2" id="KW-1185">Reference proteome</keyword>
<evidence type="ECO:0000256" key="1">
    <source>
        <dbReference type="SAM" id="MobiDB-lite"/>
    </source>
</evidence>
<dbReference type="Proteomes" id="UP000694846">
    <property type="component" value="Unplaced"/>
</dbReference>
<feature type="compositionally biased region" description="Basic residues" evidence="1">
    <location>
        <begin position="161"/>
        <end position="175"/>
    </location>
</feature>
<feature type="compositionally biased region" description="Basic and acidic residues" evidence="1">
    <location>
        <begin position="176"/>
        <end position="188"/>
    </location>
</feature>
<feature type="compositionally biased region" description="Polar residues" evidence="1">
    <location>
        <begin position="616"/>
        <end position="625"/>
    </location>
</feature>
<feature type="region of interest" description="Disordered" evidence="1">
    <location>
        <begin position="413"/>
        <end position="435"/>
    </location>
</feature>
<feature type="region of interest" description="Disordered" evidence="1">
    <location>
        <begin position="231"/>
        <end position="258"/>
    </location>
</feature>
<dbReference type="AlphaFoldDB" id="A0A8B8G7N9"/>
<feature type="compositionally biased region" description="Low complexity" evidence="1">
    <location>
        <begin position="140"/>
        <end position="159"/>
    </location>
</feature>
<feature type="region of interest" description="Disordered" evidence="1">
    <location>
        <begin position="603"/>
        <end position="625"/>
    </location>
</feature>
<sequence length="625" mass="68244">MWKTRNRYNWSWSIRIVVVVAAAAVTLAMSAAEPRESAVPLSYVSSPPSSSSSFSSSSSSFSSSSSSLSPSRSLSSASAAAAAAAAAATTAAAAAVATSAVATVTSQLERAPFGHDGTEQQTNTPGGRQQQHCPWCKRASGAALPSPSSSLPSSPPNSGTNRHHHRRKHRPRGRRHYDNATRSSLDKQRIEAIKEQILSKLGMAAKPNITKARSTRFLVEALAVEPLSGLTAADPDAATGNTLPPSTRLPSVRDTDSEPDDFYGRTKEIIGFAEPGSTLNGQTLLEFPWSQDMGSTDSVKVKSAKLWFRLEYRPDVPPVARRTHHSHNVTLWLFKINFRTNQMRNTTFLSGVRRARHAGFVAVAVAEQPRLDIGGRDEHGARVVRLQRQAPAAVPHRLFRLRRPGVARAVPRHPAGERVGEPVPDGVHGPDGDETRTPPRARLLAGHARPVLQAAVLHQVPGDRMGLVDNRAWRLLRQLLPRRLRRCAQDTGHVPQLEHAGDRGLPEGQALVHISAVLRARQVLVHVAHLLHRRRQHHQTGPAQNGHRRVRLPVSTTRIVPASLRWSRSRFSFIIIIFFFTLFSSDPFPPPLLLTTLATVPDPIIPDKRSPPPPTTQHHASPVTD</sequence>
<dbReference type="GeneID" id="112689649"/>
<name>A0A8B8G7N9_9HEMI</name>
<feature type="region of interest" description="Disordered" evidence="1">
    <location>
        <begin position="111"/>
        <end position="188"/>
    </location>
</feature>
<evidence type="ECO:0000313" key="3">
    <source>
        <dbReference type="RefSeq" id="XP_025419239.1"/>
    </source>
</evidence>
<protein>
    <submittedName>
        <fullName evidence="3">Uncharacterized protein LOC112689649 isoform X1</fullName>
    </submittedName>
</protein>
<feature type="compositionally biased region" description="Polar residues" evidence="1">
    <location>
        <begin position="119"/>
        <end position="132"/>
    </location>
</feature>
<reference evidence="3" key="1">
    <citation type="submission" date="2025-08" db="UniProtKB">
        <authorList>
            <consortium name="RefSeq"/>
        </authorList>
    </citation>
    <scope>IDENTIFICATION</scope>
    <source>
        <tissue evidence="3">Whole body</tissue>
    </source>
</reference>
<organism evidence="2 3">
    <name type="scientific">Sipha flava</name>
    <name type="common">yellow sugarcane aphid</name>
    <dbReference type="NCBI Taxonomy" id="143950"/>
    <lineage>
        <taxon>Eukaryota</taxon>
        <taxon>Metazoa</taxon>
        <taxon>Ecdysozoa</taxon>
        <taxon>Arthropoda</taxon>
        <taxon>Hexapoda</taxon>
        <taxon>Insecta</taxon>
        <taxon>Pterygota</taxon>
        <taxon>Neoptera</taxon>
        <taxon>Paraneoptera</taxon>
        <taxon>Hemiptera</taxon>
        <taxon>Sternorrhyncha</taxon>
        <taxon>Aphidomorpha</taxon>
        <taxon>Aphidoidea</taxon>
        <taxon>Aphididae</taxon>
        <taxon>Sipha</taxon>
    </lineage>
</organism>
<dbReference type="Gene3D" id="2.60.120.970">
    <property type="match status" value="1"/>
</dbReference>
<dbReference type="RefSeq" id="XP_025419239.1">
    <property type="nucleotide sequence ID" value="XM_025563454.1"/>
</dbReference>
<accession>A0A8B8G7N9</accession>
<gene>
    <name evidence="3" type="primary">LOC112689649</name>
</gene>